<gene>
    <name evidence="1" type="ORF">D917_06397</name>
</gene>
<proteinExistence type="predicted"/>
<dbReference type="SUPFAM" id="SSF51735">
    <property type="entry name" value="NAD(P)-binding Rossmann-fold domains"/>
    <property type="match status" value="1"/>
</dbReference>
<organism evidence="1 2">
    <name type="scientific">Trichinella nativa</name>
    <dbReference type="NCBI Taxonomy" id="6335"/>
    <lineage>
        <taxon>Eukaryota</taxon>
        <taxon>Metazoa</taxon>
        <taxon>Ecdysozoa</taxon>
        <taxon>Nematoda</taxon>
        <taxon>Enoplea</taxon>
        <taxon>Dorylaimia</taxon>
        <taxon>Trichinellida</taxon>
        <taxon>Trichinellidae</taxon>
        <taxon>Trichinella</taxon>
    </lineage>
</organism>
<protein>
    <submittedName>
        <fullName evidence="1">Uncharacterized protein</fullName>
    </submittedName>
</protein>
<dbReference type="Proteomes" id="UP000243006">
    <property type="component" value="Unassembled WGS sequence"/>
</dbReference>
<evidence type="ECO:0000313" key="1">
    <source>
        <dbReference type="EMBL" id="OUC48131.1"/>
    </source>
</evidence>
<dbReference type="AlphaFoldDB" id="A0A1Y3ESK0"/>
<accession>A0A1Y3ESK0</accession>
<reference evidence="1 2" key="1">
    <citation type="submission" date="2015-04" db="EMBL/GenBank/DDBJ databases">
        <title>Draft genome of the roundworm Trichinella nativa.</title>
        <authorList>
            <person name="Mitreva M."/>
        </authorList>
    </citation>
    <scope>NUCLEOTIDE SEQUENCE [LARGE SCALE GENOMIC DNA]</scope>
    <source>
        <strain evidence="1 2">ISS45</strain>
    </source>
</reference>
<dbReference type="EMBL" id="LVZM01003139">
    <property type="protein sequence ID" value="OUC48131.1"/>
    <property type="molecule type" value="Genomic_DNA"/>
</dbReference>
<sequence length="108" mass="12126">MKYSVPFWVISFLIGELLKFIPLCSSILAVRVLVWYVISQAVKHFIFRSCSFWIRFPQGGKTVLVTGASAGIGAATAEDLCARALSHFCNKQKQRSSTYAYIKQCREA</sequence>
<dbReference type="InterPro" id="IPR036291">
    <property type="entry name" value="NAD(P)-bd_dom_sf"/>
</dbReference>
<dbReference type="Gene3D" id="3.40.50.720">
    <property type="entry name" value="NAD(P)-binding Rossmann-like Domain"/>
    <property type="match status" value="1"/>
</dbReference>
<comment type="caution">
    <text evidence="1">The sequence shown here is derived from an EMBL/GenBank/DDBJ whole genome shotgun (WGS) entry which is preliminary data.</text>
</comment>
<name>A0A1Y3ESK0_9BILA</name>
<evidence type="ECO:0000313" key="2">
    <source>
        <dbReference type="Proteomes" id="UP000243006"/>
    </source>
</evidence>